<dbReference type="InterPro" id="IPR051201">
    <property type="entry name" value="Chloro_Bact_Ser_Proteases"/>
</dbReference>
<dbReference type="AlphaFoldDB" id="A0AA42CEL9"/>
<keyword evidence="1 4" id="KW-0645">Protease</keyword>
<protein>
    <submittedName>
        <fullName evidence="4">S1C family serine protease</fullName>
    </submittedName>
</protein>
<reference evidence="4" key="1">
    <citation type="submission" date="2022-09" db="EMBL/GenBank/DDBJ databases">
        <title>Rhodovastum sp. nov. RN2-1 isolated from soil in Seongnam, South Korea.</title>
        <authorList>
            <person name="Le N.T."/>
        </authorList>
    </citation>
    <scope>NUCLEOTIDE SEQUENCE</scope>
    <source>
        <strain evidence="4">RN2-1</strain>
    </source>
</reference>
<evidence type="ECO:0000259" key="3">
    <source>
        <dbReference type="PROSITE" id="PS50106"/>
    </source>
</evidence>
<dbReference type="InterPro" id="IPR001940">
    <property type="entry name" value="Peptidase_S1C"/>
</dbReference>
<dbReference type="GO" id="GO:0006508">
    <property type="term" value="P:proteolysis"/>
    <property type="evidence" value="ECO:0007669"/>
    <property type="project" value="UniProtKB-KW"/>
</dbReference>
<dbReference type="RefSeq" id="WP_264714967.1">
    <property type="nucleotide sequence ID" value="NZ_JAPDNT010000016.1"/>
</dbReference>
<dbReference type="PROSITE" id="PS50106">
    <property type="entry name" value="PDZ"/>
    <property type="match status" value="1"/>
</dbReference>
<dbReference type="SMART" id="SM00228">
    <property type="entry name" value="PDZ"/>
    <property type="match status" value="1"/>
</dbReference>
<dbReference type="SUPFAM" id="SSF50156">
    <property type="entry name" value="PDZ domain-like"/>
    <property type="match status" value="1"/>
</dbReference>
<accession>A0AA42CEL9</accession>
<feature type="domain" description="PDZ" evidence="3">
    <location>
        <begin position="186"/>
        <end position="281"/>
    </location>
</feature>
<evidence type="ECO:0000313" key="4">
    <source>
        <dbReference type="EMBL" id="MCW3476208.1"/>
    </source>
</evidence>
<dbReference type="Proteomes" id="UP001165679">
    <property type="component" value="Unassembled WGS sequence"/>
</dbReference>
<sequence>MTDPLSALSDALQARVRAGAGSVAGLAWGGRLRLSAVIWDNASLVTSEQALTRDEAVTAILPGGACVPAVLAGRDPSTNVAALRLEAGAPAIMRPAEPSGVGAIVLALGSDGAGGATARMATIEVLGPAWDSQAGGRIDLNLRIGARLPDPAEGGPVLDAQGGVLGMSTFGPRRGVMVIPAATIARVLPQLQTAGAVRRGWLGVGVHPVALPAALARQAGAEAGLMVVSLAQDSPAAASLLPGDILLAVAGRKVTSARALAAALGPETVGQSLELNVLRGGIPATPAVTVAERPA</sequence>
<dbReference type="EMBL" id="JAPDNT010000016">
    <property type="protein sequence ID" value="MCW3476208.1"/>
    <property type="molecule type" value="Genomic_DNA"/>
</dbReference>
<dbReference type="PANTHER" id="PTHR43343">
    <property type="entry name" value="PEPTIDASE S12"/>
    <property type="match status" value="1"/>
</dbReference>
<dbReference type="InterPro" id="IPR009003">
    <property type="entry name" value="Peptidase_S1_PA"/>
</dbReference>
<dbReference type="Gene3D" id="2.40.10.120">
    <property type="match status" value="1"/>
</dbReference>
<dbReference type="Pfam" id="PF13180">
    <property type="entry name" value="PDZ_2"/>
    <property type="match status" value="1"/>
</dbReference>
<comment type="caution">
    <text evidence="4">The sequence shown here is derived from an EMBL/GenBank/DDBJ whole genome shotgun (WGS) entry which is preliminary data.</text>
</comment>
<dbReference type="InterPro" id="IPR036034">
    <property type="entry name" value="PDZ_sf"/>
</dbReference>
<dbReference type="GO" id="GO:0004252">
    <property type="term" value="F:serine-type endopeptidase activity"/>
    <property type="evidence" value="ECO:0007669"/>
    <property type="project" value="InterPro"/>
</dbReference>
<reference evidence="4" key="2">
    <citation type="submission" date="2022-10" db="EMBL/GenBank/DDBJ databases">
        <authorList>
            <person name="Trinh H.N."/>
        </authorList>
    </citation>
    <scope>NUCLEOTIDE SEQUENCE</scope>
    <source>
        <strain evidence="4">RN2-1</strain>
    </source>
</reference>
<dbReference type="SUPFAM" id="SSF50494">
    <property type="entry name" value="Trypsin-like serine proteases"/>
    <property type="match status" value="1"/>
</dbReference>
<evidence type="ECO:0000313" key="5">
    <source>
        <dbReference type="Proteomes" id="UP001165679"/>
    </source>
</evidence>
<evidence type="ECO:0000256" key="1">
    <source>
        <dbReference type="ARBA" id="ARBA00022670"/>
    </source>
</evidence>
<dbReference type="PANTHER" id="PTHR43343:SF3">
    <property type="entry name" value="PROTEASE DO-LIKE 8, CHLOROPLASTIC"/>
    <property type="match status" value="1"/>
</dbReference>
<dbReference type="PRINTS" id="PR00834">
    <property type="entry name" value="PROTEASES2C"/>
</dbReference>
<keyword evidence="5" id="KW-1185">Reference proteome</keyword>
<proteinExistence type="predicted"/>
<evidence type="ECO:0000256" key="2">
    <source>
        <dbReference type="ARBA" id="ARBA00022801"/>
    </source>
</evidence>
<name>A0AA42CEL9_9PROT</name>
<dbReference type="Gene3D" id="2.30.42.10">
    <property type="match status" value="1"/>
</dbReference>
<organism evidence="4 5">
    <name type="scientific">Limobrevibacterium gyesilva</name>
    <dbReference type="NCBI Taxonomy" id="2991712"/>
    <lineage>
        <taxon>Bacteria</taxon>
        <taxon>Pseudomonadati</taxon>
        <taxon>Pseudomonadota</taxon>
        <taxon>Alphaproteobacteria</taxon>
        <taxon>Acetobacterales</taxon>
        <taxon>Acetobacteraceae</taxon>
        <taxon>Limobrevibacterium</taxon>
    </lineage>
</organism>
<keyword evidence="2" id="KW-0378">Hydrolase</keyword>
<dbReference type="Pfam" id="PF13365">
    <property type="entry name" value="Trypsin_2"/>
    <property type="match status" value="1"/>
</dbReference>
<gene>
    <name evidence="4" type="ORF">OL599_16635</name>
</gene>
<dbReference type="InterPro" id="IPR001478">
    <property type="entry name" value="PDZ"/>
</dbReference>